<evidence type="ECO:0000256" key="1">
    <source>
        <dbReference type="ARBA" id="ARBA00000085"/>
    </source>
</evidence>
<dbReference type="SMART" id="SM00388">
    <property type="entry name" value="HisKA"/>
    <property type="match status" value="1"/>
</dbReference>
<sequence>MNSLLLGLGGLLSSSSFIPHGHCYLWQPGLVWLHVLSDALIALAYYSIPLMLVYFVRQRRDIPFPWLFILFSLFIVSCGTTHLMSIWTLWHPTYWLSGLTKAVTAGVSVLTAVVMMPLIPVALTLPSPEQLRTTNKALQAEIADRKRAEATIQALNADLERRVELRTLELQQTNEQLEKEAAERQQAEQTLQFRASELLQLNQKLLRTTKLLKHRNKELDQFAYVVSHDLKAPLRAIANLSDWIIEDLGEQPSKEVQKQIALLQSRILRMQNMIDGLLQYSRAGRAEMPAQAVDSGRLLAEVIDSIAPPPEFVISVDAHMPILFAQPLLLQQVFSNLISNSIKHHKRSNGYIQIQVNSQAEFYEFIVSDDGPGIAPENHDKVFSIFKSFNKKLDTTESTGIGLSIVKKIVEAEGGQIWLESQLEQGTAFHFTWPKQVPVAEENNTDADKTEKNEMSGDLSSSSFS</sequence>
<keyword evidence="12" id="KW-1185">Reference proteome</keyword>
<dbReference type="InterPro" id="IPR036097">
    <property type="entry name" value="HisK_dim/P_sf"/>
</dbReference>
<dbReference type="InterPro" id="IPR004358">
    <property type="entry name" value="Sig_transdc_His_kin-like_C"/>
</dbReference>
<dbReference type="Pfam" id="PF02518">
    <property type="entry name" value="HATPase_c"/>
    <property type="match status" value="1"/>
</dbReference>
<keyword evidence="6" id="KW-0902">Two-component regulatory system</keyword>
<dbReference type="EMBL" id="JBHZOL010000004">
    <property type="protein sequence ID" value="MFE4104862.1"/>
    <property type="molecule type" value="Genomic_DNA"/>
</dbReference>
<feature type="domain" description="Histidine kinase" evidence="10">
    <location>
        <begin position="225"/>
        <end position="437"/>
    </location>
</feature>
<dbReference type="EC" id="2.7.13.3" evidence="2"/>
<keyword evidence="3" id="KW-0597">Phosphoprotein</keyword>
<evidence type="ECO:0000259" key="10">
    <source>
        <dbReference type="PROSITE" id="PS50109"/>
    </source>
</evidence>
<dbReference type="InterPro" id="IPR050351">
    <property type="entry name" value="BphY/WalK/GraS-like"/>
</dbReference>
<dbReference type="Gene3D" id="1.10.287.130">
    <property type="match status" value="1"/>
</dbReference>
<dbReference type="Pfam" id="PF25487">
    <property type="entry name" value="ETR1_N"/>
    <property type="match status" value="1"/>
</dbReference>
<dbReference type="Gene3D" id="3.30.565.10">
    <property type="entry name" value="Histidine kinase-like ATPase, C-terminal domain"/>
    <property type="match status" value="1"/>
</dbReference>
<comment type="caution">
    <text evidence="11">The sequence shown here is derived from an EMBL/GenBank/DDBJ whole genome shotgun (WGS) entry which is preliminary data.</text>
</comment>
<evidence type="ECO:0000256" key="9">
    <source>
        <dbReference type="SAM" id="Phobius"/>
    </source>
</evidence>
<dbReference type="SUPFAM" id="SSF55874">
    <property type="entry name" value="ATPase domain of HSP90 chaperone/DNA topoisomerase II/histidine kinase"/>
    <property type="match status" value="1"/>
</dbReference>
<dbReference type="InterPro" id="IPR036890">
    <property type="entry name" value="HATPase_C_sf"/>
</dbReference>
<dbReference type="InterPro" id="IPR003661">
    <property type="entry name" value="HisK_dim/P_dom"/>
</dbReference>
<evidence type="ECO:0000256" key="8">
    <source>
        <dbReference type="SAM" id="MobiDB-lite"/>
    </source>
</evidence>
<keyword evidence="9" id="KW-0812">Transmembrane</keyword>
<dbReference type="RefSeq" id="WP_377960540.1">
    <property type="nucleotide sequence ID" value="NZ_JBHZOL010000004.1"/>
</dbReference>
<dbReference type="PROSITE" id="PS50109">
    <property type="entry name" value="HIS_KIN"/>
    <property type="match status" value="1"/>
</dbReference>
<dbReference type="SMART" id="SM00387">
    <property type="entry name" value="HATPase_c"/>
    <property type="match status" value="1"/>
</dbReference>
<dbReference type="SUPFAM" id="SSF47384">
    <property type="entry name" value="Homodimeric domain of signal transducing histidine kinase"/>
    <property type="match status" value="1"/>
</dbReference>
<dbReference type="GO" id="GO:0005524">
    <property type="term" value="F:ATP binding"/>
    <property type="evidence" value="ECO:0007669"/>
    <property type="project" value="UniProtKB-KW"/>
</dbReference>
<name>A0ABW6IAG4_9CYAN</name>
<comment type="catalytic activity">
    <reaction evidence="1">
        <text>ATP + protein L-histidine = ADP + protein N-phospho-L-histidine.</text>
        <dbReference type="EC" id="2.7.13.3"/>
    </reaction>
</comment>
<proteinExistence type="predicted"/>
<evidence type="ECO:0000256" key="4">
    <source>
        <dbReference type="ARBA" id="ARBA00022679"/>
    </source>
</evidence>
<evidence type="ECO:0000256" key="7">
    <source>
        <dbReference type="SAM" id="Coils"/>
    </source>
</evidence>
<evidence type="ECO:0000256" key="5">
    <source>
        <dbReference type="ARBA" id="ARBA00022777"/>
    </source>
</evidence>
<evidence type="ECO:0000256" key="6">
    <source>
        <dbReference type="ARBA" id="ARBA00023012"/>
    </source>
</evidence>
<keyword evidence="9" id="KW-0472">Membrane</keyword>
<feature type="compositionally biased region" description="Basic and acidic residues" evidence="8">
    <location>
        <begin position="446"/>
        <end position="455"/>
    </location>
</feature>
<feature type="region of interest" description="Disordered" evidence="8">
    <location>
        <begin position="439"/>
        <end position="465"/>
    </location>
</feature>
<feature type="coiled-coil region" evidence="7">
    <location>
        <begin position="138"/>
        <end position="190"/>
    </location>
</feature>
<evidence type="ECO:0000256" key="2">
    <source>
        <dbReference type="ARBA" id="ARBA00012438"/>
    </source>
</evidence>
<dbReference type="Proteomes" id="UP001600165">
    <property type="component" value="Unassembled WGS sequence"/>
</dbReference>
<feature type="transmembrane region" description="Helical" evidence="9">
    <location>
        <begin position="32"/>
        <end position="55"/>
    </location>
</feature>
<evidence type="ECO:0000313" key="11">
    <source>
        <dbReference type="EMBL" id="MFE4104862.1"/>
    </source>
</evidence>
<keyword evidence="11" id="KW-0547">Nucleotide-binding</keyword>
<evidence type="ECO:0000256" key="3">
    <source>
        <dbReference type="ARBA" id="ARBA00022553"/>
    </source>
</evidence>
<dbReference type="InterPro" id="IPR005467">
    <property type="entry name" value="His_kinase_dom"/>
</dbReference>
<feature type="transmembrane region" description="Helical" evidence="9">
    <location>
        <begin position="102"/>
        <end position="125"/>
    </location>
</feature>
<dbReference type="PANTHER" id="PTHR42878">
    <property type="entry name" value="TWO-COMPONENT HISTIDINE KINASE"/>
    <property type="match status" value="1"/>
</dbReference>
<organism evidence="11 12">
    <name type="scientific">Almyronema epifaneia S1</name>
    <dbReference type="NCBI Taxonomy" id="2991925"/>
    <lineage>
        <taxon>Bacteria</taxon>
        <taxon>Bacillati</taxon>
        <taxon>Cyanobacteriota</taxon>
        <taxon>Cyanophyceae</taxon>
        <taxon>Nodosilineales</taxon>
        <taxon>Nodosilineaceae</taxon>
        <taxon>Almyronema</taxon>
        <taxon>Almyronema epifaneia</taxon>
    </lineage>
</organism>
<dbReference type="CDD" id="cd00082">
    <property type="entry name" value="HisKA"/>
    <property type="match status" value="1"/>
</dbReference>
<dbReference type="Pfam" id="PF00512">
    <property type="entry name" value="HisKA"/>
    <property type="match status" value="1"/>
</dbReference>
<protein>
    <recommendedName>
        <fullName evidence="2">histidine kinase</fullName>
        <ecNumber evidence="2">2.7.13.3</ecNumber>
    </recommendedName>
</protein>
<keyword evidence="4" id="KW-0808">Transferase</keyword>
<feature type="transmembrane region" description="Helical" evidence="9">
    <location>
        <begin position="67"/>
        <end position="90"/>
    </location>
</feature>
<keyword evidence="11" id="KW-0067">ATP-binding</keyword>
<keyword evidence="5" id="KW-0418">Kinase</keyword>
<gene>
    <name evidence="11" type="ORF">ACFVKH_01145</name>
</gene>
<keyword evidence="7" id="KW-0175">Coiled coil</keyword>
<dbReference type="InterPro" id="IPR003594">
    <property type="entry name" value="HATPase_dom"/>
</dbReference>
<reference evidence="11 12" key="1">
    <citation type="submission" date="2024-10" db="EMBL/GenBank/DDBJ databases">
        <authorList>
            <person name="Ratan Roy A."/>
            <person name="Morales Sandoval P.H."/>
            <person name="De Los Santos Villalobos S."/>
            <person name="Chakraborty S."/>
            <person name="Mukherjee J."/>
        </authorList>
    </citation>
    <scope>NUCLEOTIDE SEQUENCE [LARGE SCALE GENOMIC DNA]</scope>
    <source>
        <strain evidence="11 12">S1</strain>
    </source>
</reference>
<accession>A0ABW6IAG4</accession>
<keyword evidence="9" id="KW-1133">Transmembrane helix</keyword>
<dbReference type="PRINTS" id="PR00344">
    <property type="entry name" value="BCTRLSENSOR"/>
</dbReference>
<dbReference type="InterPro" id="IPR058544">
    <property type="entry name" value="ETR1_N"/>
</dbReference>
<dbReference type="PANTHER" id="PTHR42878:SF15">
    <property type="entry name" value="BACTERIOPHYTOCHROME"/>
    <property type="match status" value="1"/>
</dbReference>
<evidence type="ECO:0000313" key="12">
    <source>
        <dbReference type="Proteomes" id="UP001600165"/>
    </source>
</evidence>